<keyword evidence="4 12" id="KW-0328">Glycosyltransferase</keyword>
<feature type="transmembrane region" description="Helical" evidence="12">
    <location>
        <begin position="72"/>
        <end position="100"/>
    </location>
</feature>
<comment type="catalytic activity">
    <reaction evidence="11">
        <text>an alpha-D-Man-(1-&gt;2)-alpha-D-Man-(1-&gt;2)-alpha-D-Man-(1-&gt;3)-[alpha-D-Man-(1-&gt;2)-alpha-D-Man-(1-&gt;3)-alpha-D-Man-(1-&gt;6)]-beta-D-Man-(1-&gt;4)-beta-D-GlcNAc-(1-&gt;4)-alpha-D-GlcNAc-diphospho-di-trans,poly-cis-dolichol + a di-trans,poly-cis-dolichyl beta-D-mannosyl phosphate = an alpha-D-Man-(1-&gt;2)-alpha-D-Man-(1-&gt;2)-alpha-D-Man-(1-&gt;3)-[alpha-D-Man-(1-&gt;2)-alpha-D-Man-(1-&gt;3)-[alpha-D-Man-(1-&gt;6)]-alpha-D-Man-(1-&gt;6)]-beta-D-Man-(1-&gt;4)-beta-D-GlcNAc-(1-&gt;4)-alpha-D-GlcNAc-diphospho-di-trans,poly-cis-dolichol + a di-trans,poly-cis-dolichyl phosphate + H(+)</text>
        <dbReference type="Rhea" id="RHEA:29535"/>
        <dbReference type="Rhea" id="RHEA-COMP:19498"/>
        <dbReference type="Rhea" id="RHEA-COMP:19501"/>
        <dbReference type="Rhea" id="RHEA-COMP:19518"/>
        <dbReference type="Rhea" id="RHEA-COMP:19519"/>
        <dbReference type="ChEBI" id="CHEBI:15378"/>
        <dbReference type="ChEBI" id="CHEBI:57683"/>
        <dbReference type="ChEBI" id="CHEBI:58211"/>
        <dbReference type="ChEBI" id="CHEBI:132517"/>
        <dbReference type="ChEBI" id="CHEBI:132519"/>
        <dbReference type="EC" id="2.4.1.260"/>
    </reaction>
    <physiologicalReaction direction="left-to-right" evidence="11">
        <dbReference type="Rhea" id="RHEA:29536"/>
    </physiologicalReaction>
</comment>
<dbReference type="STRING" id="655863.F0XRY6"/>
<dbReference type="RefSeq" id="XP_014169064.1">
    <property type="nucleotide sequence ID" value="XM_014313589.1"/>
</dbReference>
<dbReference type="GO" id="GO:0005789">
    <property type="term" value="C:endoplasmic reticulum membrane"/>
    <property type="evidence" value="ECO:0007669"/>
    <property type="project" value="UniProtKB-SubCell"/>
</dbReference>
<evidence type="ECO:0000256" key="9">
    <source>
        <dbReference type="ARBA" id="ARBA00023136"/>
    </source>
</evidence>
<reference evidence="15 16" key="1">
    <citation type="journal article" date="2011" name="Proc. Natl. Acad. Sci. U.S.A.">
        <title>Genome and transcriptome analyses of the mountain pine beetle-fungal symbiont Grosmannia clavigera, a lodgepole pine pathogen.</title>
        <authorList>
            <person name="DiGuistini S."/>
            <person name="Wang Y."/>
            <person name="Liao N.Y."/>
            <person name="Taylor G."/>
            <person name="Tanguay P."/>
            <person name="Feau N."/>
            <person name="Henrissat B."/>
            <person name="Chan S.K."/>
            <person name="Hesse-Orce U."/>
            <person name="Alamouti S.M."/>
            <person name="Tsui C.K.M."/>
            <person name="Docking R.T."/>
            <person name="Levasseur A."/>
            <person name="Haridas S."/>
            <person name="Robertson G."/>
            <person name="Birol I."/>
            <person name="Holt R.A."/>
            <person name="Marra M.A."/>
            <person name="Hamelin R.C."/>
            <person name="Hirst M."/>
            <person name="Jones S.J.M."/>
            <person name="Bohlmann J."/>
            <person name="Breuil C."/>
        </authorList>
    </citation>
    <scope>NUCLEOTIDE SEQUENCE [LARGE SCALE GENOMIC DNA]</scope>
    <source>
        <strain evidence="16">kw1407 / UAMH 11150</strain>
    </source>
</reference>
<keyword evidence="5 15" id="KW-0808">Transferase</keyword>
<evidence type="ECO:0000256" key="13">
    <source>
        <dbReference type="SAM" id="MobiDB-lite"/>
    </source>
</evidence>
<dbReference type="EMBL" id="GL629990">
    <property type="protein sequence ID" value="EFW99581.1"/>
    <property type="molecule type" value="Genomic_DNA"/>
</dbReference>
<evidence type="ECO:0000256" key="11">
    <source>
        <dbReference type="ARBA" id="ARBA00048899"/>
    </source>
</evidence>
<keyword evidence="8 12" id="KW-1133">Transmembrane helix</keyword>
<gene>
    <name evidence="15" type="ORF">CMQ_7949</name>
</gene>
<feature type="transmembrane region" description="Helical" evidence="12">
    <location>
        <begin position="389"/>
        <end position="416"/>
    </location>
</feature>
<feature type="transmembrane region" description="Helical" evidence="12">
    <location>
        <begin position="137"/>
        <end position="156"/>
    </location>
</feature>
<feature type="signal peptide" evidence="14">
    <location>
        <begin position="1"/>
        <end position="23"/>
    </location>
</feature>
<keyword evidence="16" id="KW-1185">Reference proteome</keyword>
<evidence type="ECO:0000256" key="6">
    <source>
        <dbReference type="ARBA" id="ARBA00022692"/>
    </source>
</evidence>
<keyword evidence="9 12" id="KW-0472">Membrane</keyword>
<evidence type="ECO:0000256" key="3">
    <source>
        <dbReference type="ARBA" id="ARBA00007063"/>
    </source>
</evidence>
<dbReference type="Proteomes" id="UP000007796">
    <property type="component" value="Unassembled WGS sequence"/>
</dbReference>
<dbReference type="eggNOG" id="KOG2516">
    <property type="taxonomic scope" value="Eukaryota"/>
</dbReference>
<dbReference type="PANTHER" id="PTHR22760:SF1">
    <property type="entry name" value="DOL-P-MAN:MAN(7)GLCNAC(2)-PP-DOL ALPHA-1,6-MANNOSYLTRANSFERASE"/>
    <property type="match status" value="1"/>
</dbReference>
<evidence type="ECO:0000256" key="7">
    <source>
        <dbReference type="ARBA" id="ARBA00022824"/>
    </source>
</evidence>
<dbReference type="GeneID" id="25981549"/>
<sequence length="607" mass="65382">MKSIDAVLCLLVPALVLLHLAVAPYTKVEESFNVQAAHDVLVYGMPTGPGAAARLAARFDHVVFPGAVPRTFVGAVVLAGLSQPAVLAVDAVVAAALLLLTRSLGQACGWAAARWYLLLQLGQFHVFFYASRTLPNMFAFFLTTLAFAFLLNRPGLSTGTRTTKTRTTPSGRLRVAVCLFVLAAVVFRAEVALLLAAVAVYLVAVPMASIQQLVRTGTVAVAAALLVSVPLDTFLWQRPLPFWPELHGFVFNVLHGQASAWGTSPWHYYFSNALPRLLLNPLAPLLLVPLALVRPATRGPARLLVFPSLAFVAVYSLQPHKEARFILYVVPPLTAAAALGADQLVKIACKDKGDALKTEQTMETKDTKDTKKTKENKNTKSTPFPLPSLLLAAVVLSVPLCFVASTAMLLVSALNYPGGEALAALRDIVHVRPQAAVAAAPVVAAHVDVLACMTGVTLFGSSLGPALSLNPAAGQLVVDKTEDVARLRDPTFWMQFDYVIAEPQDDLQETDHQRDSAPAYRLDADHWQPVAVVHGFAGIELLRPGQNGPDDDDEETTSPPVVGHGATVALLRRYVRSLTGGWWIGPRMLPRLQILKHIKADDIYETD</sequence>
<organism evidence="16">
    <name type="scientific">Grosmannia clavigera (strain kw1407 / UAMH 11150)</name>
    <name type="common">Blue stain fungus</name>
    <name type="synonym">Graphiocladiella clavigera</name>
    <dbReference type="NCBI Taxonomy" id="655863"/>
    <lineage>
        <taxon>Eukaryota</taxon>
        <taxon>Fungi</taxon>
        <taxon>Dikarya</taxon>
        <taxon>Ascomycota</taxon>
        <taxon>Pezizomycotina</taxon>
        <taxon>Sordariomycetes</taxon>
        <taxon>Sordariomycetidae</taxon>
        <taxon>Ophiostomatales</taxon>
        <taxon>Ophiostomataceae</taxon>
        <taxon>Leptographium</taxon>
    </lineage>
</organism>
<evidence type="ECO:0000313" key="15">
    <source>
        <dbReference type="EMBL" id="EFW99581.1"/>
    </source>
</evidence>
<comment type="similarity">
    <text evidence="3 12">Belongs to the glycosyltransferase 22 family.</text>
</comment>
<dbReference type="GO" id="GO:0006487">
    <property type="term" value="P:protein N-linked glycosylation"/>
    <property type="evidence" value="ECO:0007669"/>
    <property type="project" value="TreeGrafter"/>
</dbReference>
<feature type="transmembrane region" description="Helical" evidence="12">
    <location>
        <begin position="177"/>
        <end position="204"/>
    </location>
</feature>
<comment type="subcellular location">
    <subcellularLocation>
        <location evidence="1 12">Endoplasmic reticulum membrane</location>
        <topology evidence="1 12">Multi-pass membrane protein</topology>
    </subcellularLocation>
</comment>
<evidence type="ECO:0000256" key="12">
    <source>
        <dbReference type="RuleBase" id="RU363075"/>
    </source>
</evidence>
<dbReference type="EC" id="2.4.1.-" evidence="12"/>
<name>F0XRY6_GROCL</name>
<dbReference type="InParanoid" id="F0XRY6"/>
<dbReference type="HOGENOM" id="CLU_008917_4_1_1"/>
<feature type="transmembrane region" description="Helical" evidence="12">
    <location>
        <begin position="216"/>
        <end position="236"/>
    </location>
</feature>
<feature type="chain" id="PRO_5003264141" description="Mannosyltransferase" evidence="14">
    <location>
        <begin position="24"/>
        <end position="607"/>
    </location>
</feature>
<evidence type="ECO:0000256" key="1">
    <source>
        <dbReference type="ARBA" id="ARBA00004477"/>
    </source>
</evidence>
<dbReference type="Pfam" id="PF03901">
    <property type="entry name" value="Glyco_transf_22"/>
    <property type="match status" value="1"/>
</dbReference>
<proteinExistence type="inferred from homology"/>
<dbReference type="GO" id="GO:0052917">
    <property type="term" value="F:dol-P-Man:Man(7)GlcNAc(2)-PP-Dol alpha-1,6-mannosyltransferase activity"/>
    <property type="evidence" value="ECO:0007669"/>
    <property type="project" value="UniProtKB-EC"/>
</dbReference>
<dbReference type="PANTHER" id="PTHR22760">
    <property type="entry name" value="GLYCOSYLTRANSFERASE"/>
    <property type="match status" value="1"/>
</dbReference>
<keyword evidence="7 12" id="KW-0256">Endoplasmic reticulum</keyword>
<feature type="compositionally biased region" description="Basic and acidic residues" evidence="13">
    <location>
        <begin position="358"/>
        <end position="378"/>
    </location>
</feature>
<protein>
    <recommendedName>
        <fullName evidence="12">Mannosyltransferase</fullName>
        <ecNumber evidence="12">2.4.1.-</ecNumber>
    </recommendedName>
</protein>
<evidence type="ECO:0000256" key="10">
    <source>
        <dbReference type="ARBA" id="ARBA00044721"/>
    </source>
</evidence>
<comment type="function">
    <text evidence="10">Mannosyltransferase that operates in the biosynthetic pathway of dolichol-linked oligosaccharides, the glycan precursors employed in protein asparagine (N)-glycosylation. The assembly of dolichol-linked oligosaccharides begins on the cytosolic side of the endoplasmic reticulum membrane and finishes in its lumen. The sequential addition of sugars to dolichol pyrophosphate produces dolichol-linked oligosaccharides containing fourteen sugars, including two GlcNAcs, nine mannoses and three glucoses. Once assembled, the oligosaccharide is transferred from the lipid to nascent proteins by oligosaccharyltransferases. In the lumen of the endoplasmic reticulum, adds the eighth mannose residue in an alpha-1,6 linkage onto Man(7)GlcNAc(2)-PP-dolichol to produce Man(8)GlcNAc(2)-PP-dolichol.</text>
</comment>
<dbReference type="InterPro" id="IPR005599">
    <property type="entry name" value="GPI_mannosylTrfase"/>
</dbReference>
<dbReference type="OrthoDB" id="19039at2759"/>
<keyword evidence="14" id="KW-0732">Signal</keyword>
<evidence type="ECO:0000256" key="8">
    <source>
        <dbReference type="ARBA" id="ARBA00022989"/>
    </source>
</evidence>
<evidence type="ECO:0000256" key="14">
    <source>
        <dbReference type="SAM" id="SignalP"/>
    </source>
</evidence>
<feature type="region of interest" description="Disordered" evidence="13">
    <location>
        <begin position="543"/>
        <end position="562"/>
    </location>
</feature>
<evidence type="ECO:0000313" key="16">
    <source>
        <dbReference type="Proteomes" id="UP000007796"/>
    </source>
</evidence>
<feature type="region of interest" description="Disordered" evidence="13">
    <location>
        <begin position="358"/>
        <end position="379"/>
    </location>
</feature>
<keyword evidence="6 12" id="KW-0812">Transmembrane</keyword>
<dbReference type="UniPathway" id="UPA00378"/>
<dbReference type="FunCoup" id="F0XRY6">
    <property type="interactions" value="366"/>
</dbReference>
<accession>F0XRY6</accession>
<evidence type="ECO:0000256" key="5">
    <source>
        <dbReference type="ARBA" id="ARBA00022679"/>
    </source>
</evidence>
<comment type="pathway">
    <text evidence="2">Protein modification; protein glycosylation.</text>
</comment>
<evidence type="ECO:0000256" key="4">
    <source>
        <dbReference type="ARBA" id="ARBA00022676"/>
    </source>
</evidence>
<dbReference type="AlphaFoldDB" id="F0XRY6"/>
<feature type="transmembrane region" description="Helical" evidence="12">
    <location>
        <begin position="277"/>
        <end position="293"/>
    </location>
</feature>
<evidence type="ECO:0000256" key="2">
    <source>
        <dbReference type="ARBA" id="ARBA00004922"/>
    </source>
</evidence>